<dbReference type="PANTHER" id="PTHR16469:SF27">
    <property type="entry name" value="UBIQUITIN-ASSOCIATED AND SH3 DOMAIN-CONTAINING BA-RELATED"/>
    <property type="match status" value="1"/>
</dbReference>
<dbReference type="InterPro" id="IPR013078">
    <property type="entry name" value="His_Pase_superF_clade-1"/>
</dbReference>
<feature type="compositionally biased region" description="Basic and acidic residues" evidence="1">
    <location>
        <begin position="1"/>
        <end position="35"/>
    </location>
</feature>
<dbReference type="PANTHER" id="PTHR16469">
    <property type="entry name" value="UBIQUITIN-ASSOCIATED AND SH3 DOMAIN-CONTAINING BA-RELATED"/>
    <property type="match status" value="1"/>
</dbReference>
<comment type="caution">
    <text evidence="2">The sequence shown here is derived from an EMBL/GenBank/DDBJ whole genome shotgun (WGS) entry which is preliminary data.</text>
</comment>
<dbReference type="AlphaFoldDB" id="A0A0V0YBV8"/>
<proteinExistence type="predicted"/>
<dbReference type="InterPro" id="IPR029033">
    <property type="entry name" value="His_PPase_superfam"/>
</dbReference>
<name>A0A0V0YBV8_TRIPS</name>
<evidence type="ECO:0000313" key="3">
    <source>
        <dbReference type="Proteomes" id="UP000054815"/>
    </source>
</evidence>
<dbReference type="InterPro" id="IPR051710">
    <property type="entry name" value="Phosphatase_SH3-domain"/>
</dbReference>
<dbReference type="CDD" id="cd07067">
    <property type="entry name" value="HP_PGM_like"/>
    <property type="match status" value="1"/>
</dbReference>
<feature type="region of interest" description="Disordered" evidence="1">
    <location>
        <begin position="1"/>
        <end position="114"/>
    </location>
</feature>
<feature type="compositionally biased region" description="Basic residues" evidence="1">
    <location>
        <begin position="98"/>
        <end position="109"/>
    </location>
</feature>
<dbReference type="EMBL" id="JYDU01000026">
    <property type="protein sequence ID" value="KRX97908.1"/>
    <property type="molecule type" value="Genomic_DNA"/>
</dbReference>
<dbReference type="SUPFAM" id="SSF53254">
    <property type="entry name" value="Phosphoglycerate mutase-like"/>
    <property type="match status" value="1"/>
</dbReference>
<evidence type="ECO:0000313" key="2">
    <source>
        <dbReference type="EMBL" id="KRX97908.1"/>
    </source>
</evidence>
<evidence type="ECO:0000256" key="1">
    <source>
        <dbReference type="SAM" id="MobiDB-lite"/>
    </source>
</evidence>
<accession>A0A0V0YBV8</accession>
<dbReference type="Pfam" id="PF00300">
    <property type="entry name" value="His_Phos_1"/>
    <property type="match status" value="1"/>
</dbReference>
<dbReference type="STRING" id="6337.A0A0V0YBV8"/>
<protein>
    <submittedName>
        <fullName evidence="2">Protein UBASH3A-like protein</fullName>
    </submittedName>
</protein>
<feature type="compositionally biased region" description="Low complexity" evidence="1">
    <location>
        <begin position="86"/>
        <end position="97"/>
    </location>
</feature>
<dbReference type="GO" id="GO:0016791">
    <property type="term" value="F:phosphatase activity"/>
    <property type="evidence" value="ECO:0007669"/>
    <property type="project" value="UniProtKB-ARBA"/>
</dbReference>
<sequence length="441" mass="49322">MSGKRHYDETVFSRIEPSPKSKKESKDKKETDMSKSKGGKLQQAAGSEKKKPSKVGPPQLDKSSSANRSKLAKLKAMTGDEEAGRKQSSVPSASSMKMKSKLKKRSKKTKAADPDAAYETMFSVIDMNVTQRVKGATMAAGPVKKSEQRKQAQLLVEASKIVEETLEESPTTGRIIFLARHGEQMDSVFPNWINESFSNFGLYKPTDLNMPLSLVPRQNGPTDFLDDPPLTEMGYVTSQMIGRGAKLSKVHFDAIYCSPALRCIHSAHGILKAFPKSEVQIRIEPGLFEYMGLNRDSQLNFLTGEEMNIQGYEIDLDYNPIISAESIKEQYRNEAIDDFYQRICDVIESISQAHDSSPCNILIIGHALTLDAGSRYLARKTGNFPTEDQINNINAYFPYSAVVAMEELKDEGKWQLMQSAMPSISSMDFSNRIDFNFFNRE</sequence>
<organism evidence="2 3">
    <name type="scientific">Trichinella pseudospiralis</name>
    <name type="common">Parasitic roundworm</name>
    <dbReference type="NCBI Taxonomy" id="6337"/>
    <lineage>
        <taxon>Eukaryota</taxon>
        <taxon>Metazoa</taxon>
        <taxon>Ecdysozoa</taxon>
        <taxon>Nematoda</taxon>
        <taxon>Enoplea</taxon>
        <taxon>Dorylaimia</taxon>
        <taxon>Trichinellida</taxon>
        <taxon>Trichinellidae</taxon>
        <taxon>Trichinella</taxon>
    </lineage>
</organism>
<gene>
    <name evidence="2" type="ORF">T4E_10190</name>
</gene>
<dbReference type="Gene3D" id="3.40.50.1240">
    <property type="entry name" value="Phosphoglycerate mutase-like"/>
    <property type="match status" value="1"/>
</dbReference>
<reference evidence="2 3" key="1">
    <citation type="submission" date="2015-01" db="EMBL/GenBank/DDBJ databases">
        <title>Evolution of Trichinella species and genotypes.</title>
        <authorList>
            <person name="Korhonen P.K."/>
            <person name="Edoardo P."/>
            <person name="Giuseppe L.R."/>
            <person name="Gasser R.B."/>
        </authorList>
    </citation>
    <scope>NUCLEOTIDE SEQUENCE [LARGE SCALE GENOMIC DNA]</scope>
    <source>
        <strain evidence="2">ISS141</strain>
    </source>
</reference>
<dbReference type="Proteomes" id="UP000054815">
    <property type="component" value="Unassembled WGS sequence"/>
</dbReference>